<dbReference type="PRINTS" id="PR01438">
    <property type="entry name" value="UNVRSLSTRESS"/>
</dbReference>
<dbReference type="InterPro" id="IPR006015">
    <property type="entry name" value="Universal_stress_UspA"/>
</dbReference>
<evidence type="ECO:0000313" key="4">
    <source>
        <dbReference type="Proteomes" id="UP001501447"/>
    </source>
</evidence>
<evidence type="ECO:0000313" key="3">
    <source>
        <dbReference type="EMBL" id="GAA2591923.1"/>
    </source>
</evidence>
<sequence>MTKSAVTVGFDGSAESQAALEWAAFEAERRDLPLQLLHVWSWQPYALTADPDKEQEWVERVPRRAARRLAERHPGLRIDHRNVPGVPADVLSDPAPETTLLVLGSRALGRVGGYLLGSVGQEVLSRTEGPVVMVRAPFDEGEDQEGATPAQHPGDSPVAVGLDLVQPSEQVLRFAFETAALRGAALRAVYAWRVPPVFSYGPRMVDQRLRGDLERREREMLTKVLRPWRERHPGVTVEESVAPGNATRHLVASSHDASLLVVGRRVRHPALGPQLGPVTQAAVHHATPPVAVIPHG</sequence>
<dbReference type="SUPFAM" id="SSF52402">
    <property type="entry name" value="Adenine nucleotide alpha hydrolases-like"/>
    <property type="match status" value="2"/>
</dbReference>
<dbReference type="Pfam" id="PF00582">
    <property type="entry name" value="Usp"/>
    <property type="match status" value="2"/>
</dbReference>
<evidence type="ECO:0000259" key="2">
    <source>
        <dbReference type="Pfam" id="PF00582"/>
    </source>
</evidence>
<reference evidence="3 4" key="1">
    <citation type="journal article" date="2019" name="Int. J. Syst. Evol. Microbiol.">
        <title>The Global Catalogue of Microorganisms (GCM) 10K type strain sequencing project: providing services to taxonomists for standard genome sequencing and annotation.</title>
        <authorList>
            <consortium name="The Broad Institute Genomics Platform"/>
            <consortium name="The Broad Institute Genome Sequencing Center for Infectious Disease"/>
            <person name="Wu L."/>
            <person name="Ma J."/>
        </authorList>
    </citation>
    <scope>NUCLEOTIDE SEQUENCE [LARGE SCALE GENOMIC DNA]</scope>
    <source>
        <strain evidence="3 4">JCM 16373</strain>
    </source>
</reference>
<dbReference type="PANTHER" id="PTHR46268">
    <property type="entry name" value="STRESS RESPONSE PROTEIN NHAX"/>
    <property type="match status" value="1"/>
</dbReference>
<comment type="similarity">
    <text evidence="1">Belongs to the universal stress protein A family.</text>
</comment>
<dbReference type="EMBL" id="BAAARJ010000001">
    <property type="protein sequence ID" value="GAA2591923.1"/>
    <property type="molecule type" value="Genomic_DNA"/>
</dbReference>
<organism evidence="3 4">
    <name type="scientific">Streptomyces axinellae</name>
    <dbReference type="NCBI Taxonomy" id="552788"/>
    <lineage>
        <taxon>Bacteria</taxon>
        <taxon>Bacillati</taxon>
        <taxon>Actinomycetota</taxon>
        <taxon>Actinomycetes</taxon>
        <taxon>Kitasatosporales</taxon>
        <taxon>Streptomycetaceae</taxon>
        <taxon>Streptomyces</taxon>
    </lineage>
</organism>
<dbReference type="Gene3D" id="3.40.50.620">
    <property type="entry name" value="HUPs"/>
    <property type="match status" value="2"/>
</dbReference>
<comment type="caution">
    <text evidence="3">The sequence shown here is derived from an EMBL/GenBank/DDBJ whole genome shotgun (WGS) entry which is preliminary data.</text>
</comment>
<protein>
    <submittedName>
        <fullName evidence="3">Universal stress protein</fullName>
    </submittedName>
</protein>
<name>A0ABN3PL34_9ACTN</name>
<dbReference type="Proteomes" id="UP001501447">
    <property type="component" value="Unassembled WGS sequence"/>
</dbReference>
<dbReference type="InterPro" id="IPR006016">
    <property type="entry name" value="UspA"/>
</dbReference>
<keyword evidence="4" id="KW-1185">Reference proteome</keyword>
<gene>
    <name evidence="3" type="ORF">GCM10009863_01100</name>
</gene>
<feature type="domain" description="UspA" evidence="2">
    <location>
        <begin position="158"/>
        <end position="294"/>
    </location>
</feature>
<evidence type="ECO:0000256" key="1">
    <source>
        <dbReference type="ARBA" id="ARBA00008791"/>
    </source>
</evidence>
<dbReference type="InterPro" id="IPR014729">
    <property type="entry name" value="Rossmann-like_a/b/a_fold"/>
</dbReference>
<accession>A0ABN3PL34</accession>
<feature type="domain" description="UspA" evidence="2">
    <location>
        <begin position="6"/>
        <end position="135"/>
    </location>
</feature>
<proteinExistence type="inferred from homology"/>
<dbReference type="PANTHER" id="PTHR46268:SF6">
    <property type="entry name" value="UNIVERSAL STRESS PROTEIN UP12"/>
    <property type="match status" value="1"/>
</dbReference>
<dbReference type="RefSeq" id="WP_344560972.1">
    <property type="nucleotide sequence ID" value="NZ_BAAARJ010000001.1"/>
</dbReference>